<reference evidence="3" key="1">
    <citation type="submission" date="2022-12" db="EMBL/GenBank/DDBJ databases">
        <authorList>
            <person name="Mo P."/>
        </authorList>
    </citation>
    <scope>NUCLEOTIDE SEQUENCE [LARGE SCALE GENOMIC DNA]</scope>
    <source>
        <strain evidence="3">HUAS 3-15</strain>
    </source>
</reference>
<keyword evidence="3" id="KW-1185">Reference proteome</keyword>
<protein>
    <submittedName>
        <fullName evidence="2">NAD-dependent epimerase/dehydratase family protein</fullName>
    </submittedName>
</protein>
<name>A0ABY7PXV4_9ACTN</name>
<evidence type="ECO:0000313" key="3">
    <source>
        <dbReference type="Proteomes" id="UP001212821"/>
    </source>
</evidence>
<dbReference type="Proteomes" id="UP001212821">
    <property type="component" value="Chromosome"/>
</dbReference>
<dbReference type="InterPro" id="IPR001509">
    <property type="entry name" value="Epimerase_deHydtase"/>
</dbReference>
<evidence type="ECO:0000313" key="2">
    <source>
        <dbReference type="EMBL" id="WBP85204.1"/>
    </source>
</evidence>
<dbReference type="InterPro" id="IPR036291">
    <property type="entry name" value="NAD(P)-bd_dom_sf"/>
</dbReference>
<dbReference type="Gene3D" id="3.40.50.720">
    <property type="entry name" value="NAD(P)-binding Rossmann-like Domain"/>
    <property type="match status" value="1"/>
</dbReference>
<sequence>MRILIMGGTRFVGYHVARAALAAGHDVTVLHRGKSGAHLLPDATHLIADRDDDLSVLRGLAWDATVDVSAYFPRQIRQLAAALDPGAAGRYLLVSSMAVYDTPAAPAFTEDSPLLPADGPEPEVITGVDTYGVLKVQCERAARESFGPDVLLVRPTYVIGPEDYTHRFDHWVQRLARGGEVLAPGRPDAPVQVVDARDLADWMLGLLHQGASGAFHAATPPPFTMGDLLGAIASAVAPPGTTITWVDEEFLRAAGVQDQALPLWSTNPRIRATGTADPAAALATGLKLRPVADTARDIQPFDPLPQALTPDQEADLLTAWHQR</sequence>
<dbReference type="SUPFAM" id="SSF51735">
    <property type="entry name" value="NAD(P)-binding Rossmann-fold domains"/>
    <property type="match status" value="1"/>
</dbReference>
<dbReference type="EMBL" id="CP115450">
    <property type="protein sequence ID" value="WBP85204.1"/>
    <property type="molecule type" value="Genomic_DNA"/>
</dbReference>
<dbReference type="RefSeq" id="WP_270140999.1">
    <property type="nucleotide sequence ID" value="NZ_CP115450.1"/>
</dbReference>
<dbReference type="Pfam" id="PF01370">
    <property type="entry name" value="Epimerase"/>
    <property type="match status" value="1"/>
</dbReference>
<feature type="domain" description="NAD-dependent epimerase/dehydratase" evidence="1">
    <location>
        <begin position="3"/>
        <end position="212"/>
    </location>
</feature>
<proteinExistence type="predicted"/>
<gene>
    <name evidence="2" type="ORF">O1G21_04610</name>
</gene>
<dbReference type="PANTHER" id="PTHR48079:SF6">
    <property type="entry name" value="NAD(P)-BINDING DOMAIN-CONTAINING PROTEIN-RELATED"/>
    <property type="match status" value="1"/>
</dbReference>
<evidence type="ECO:0000259" key="1">
    <source>
        <dbReference type="Pfam" id="PF01370"/>
    </source>
</evidence>
<dbReference type="PANTHER" id="PTHR48079">
    <property type="entry name" value="PROTEIN YEEZ"/>
    <property type="match status" value="1"/>
</dbReference>
<accession>A0ABY7PXV4</accession>
<organism evidence="2 3">
    <name type="scientific">Kitasatospora cathayae</name>
    <dbReference type="NCBI Taxonomy" id="3004092"/>
    <lineage>
        <taxon>Bacteria</taxon>
        <taxon>Bacillati</taxon>
        <taxon>Actinomycetota</taxon>
        <taxon>Actinomycetes</taxon>
        <taxon>Kitasatosporales</taxon>
        <taxon>Streptomycetaceae</taxon>
        <taxon>Kitasatospora</taxon>
    </lineage>
</organism>
<dbReference type="InterPro" id="IPR051783">
    <property type="entry name" value="NAD(P)-dependent_oxidoreduct"/>
</dbReference>